<comment type="similarity">
    <text evidence="2">Belongs to the ROK (NagC/XylR) family.</text>
</comment>
<proteinExistence type="inferred from homology"/>
<evidence type="ECO:0000256" key="6">
    <source>
        <dbReference type="ARBA" id="ARBA00038887"/>
    </source>
</evidence>
<keyword evidence="5" id="KW-0460">Magnesium</keyword>
<evidence type="ECO:0000256" key="2">
    <source>
        <dbReference type="ARBA" id="ARBA00006479"/>
    </source>
</evidence>
<dbReference type="PANTHER" id="PTHR42742">
    <property type="entry name" value="TRANSCRIPTIONAL REPRESSOR MPRA"/>
    <property type="match status" value="1"/>
</dbReference>
<dbReference type="Proteomes" id="UP001179280">
    <property type="component" value="Unassembled WGS sequence"/>
</dbReference>
<evidence type="ECO:0000313" key="8">
    <source>
        <dbReference type="EMBL" id="MBM7839973.1"/>
    </source>
</evidence>
<evidence type="ECO:0000313" key="9">
    <source>
        <dbReference type="Proteomes" id="UP001179280"/>
    </source>
</evidence>
<comment type="caution">
    <text evidence="8">The sequence shown here is derived from an EMBL/GenBank/DDBJ whole genome shotgun (WGS) entry which is preliminary data.</text>
</comment>
<dbReference type="EMBL" id="JAFBCV010000011">
    <property type="protein sequence ID" value="MBM7839973.1"/>
    <property type="molecule type" value="Genomic_DNA"/>
</dbReference>
<evidence type="ECO:0000256" key="5">
    <source>
        <dbReference type="ARBA" id="ARBA00022842"/>
    </source>
</evidence>
<sequence length="288" mass="30662">MEQRYGGLEAGGTKMVCAVVDDKGQWIDRLTIPTKRPTETMSQIVEFFKRNDITSLGIGSFGPLDLKEGSPTYGSLASTPKEGWEGYPLLQAFAELHVPIKITTDVNGAALAEATKGAAKGLDSCMYITVGTGIGAGAVVNGTVLDGLTHPEMGHIPVQRHPEDIYEGKCPYHGGCVEGMAAGPAIQDRWGKAGIELAADQNVWELEAYYLAQAIAAYTFVLSPKRIVIGGGVMKQEQLYPLIRASLVKQLNNYVDIGNPNEYIVAPGLGDNAGIEGAILLAKQAVQT</sequence>
<keyword evidence="3" id="KW-0479">Metal-binding</keyword>
<dbReference type="InterPro" id="IPR049874">
    <property type="entry name" value="ROK_cs"/>
</dbReference>
<gene>
    <name evidence="8" type="ORF">JOC54_003253</name>
</gene>
<dbReference type="CDD" id="cd24067">
    <property type="entry name" value="ASKHA_NBD_ROK_BsFRK-like"/>
    <property type="match status" value="1"/>
</dbReference>
<evidence type="ECO:0000256" key="3">
    <source>
        <dbReference type="ARBA" id="ARBA00022723"/>
    </source>
</evidence>
<dbReference type="InterPro" id="IPR051804">
    <property type="entry name" value="Carb_Metab_Reg_Kinase/Isom"/>
</dbReference>
<protein>
    <recommendedName>
        <fullName evidence="6">fructokinase</fullName>
        <ecNumber evidence="6">2.7.1.4</ecNumber>
    </recommendedName>
</protein>
<comment type="catalytic activity">
    <reaction evidence="7">
        <text>D-fructose + ATP = D-fructose 6-phosphate + ADP + H(+)</text>
        <dbReference type="Rhea" id="RHEA:16125"/>
        <dbReference type="ChEBI" id="CHEBI:15378"/>
        <dbReference type="ChEBI" id="CHEBI:30616"/>
        <dbReference type="ChEBI" id="CHEBI:37721"/>
        <dbReference type="ChEBI" id="CHEBI:61527"/>
        <dbReference type="ChEBI" id="CHEBI:456216"/>
        <dbReference type="EC" id="2.7.1.4"/>
    </reaction>
</comment>
<keyword evidence="8" id="KW-0808">Transferase</keyword>
<dbReference type="GO" id="GO:0008865">
    <property type="term" value="F:fructokinase activity"/>
    <property type="evidence" value="ECO:0007669"/>
    <property type="project" value="UniProtKB-EC"/>
</dbReference>
<dbReference type="SUPFAM" id="SSF53067">
    <property type="entry name" value="Actin-like ATPase domain"/>
    <property type="match status" value="1"/>
</dbReference>
<keyword evidence="9" id="KW-1185">Reference proteome</keyword>
<dbReference type="RefSeq" id="WP_204467350.1">
    <property type="nucleotide sequence ID" value="NZ_JAFBCV010000011.1"/>
</dbReference>
<accession>A0ABS2SWQ6</accession>
<dbReference type="InterPro" id="IPR043129">
    <property type="entry name" value="ATPase_NBD"/>
</dbReference>
<organism evidence="8 9">
    <name type="scientific">Shouchella xiaoxiensis</name>
    <dbReference type="NCBI Taxonomy" id="766895"/>
    <lineage>
        <taxon>Bacteria</taxon>
        <taxon>Bacillati</taxon>
        <taxon>Bacillota</taxon>
        <taxon>Bacilli</taxon>
        <taxon>Bacillales</taxon>
        <taxon>Bacillaceae</taxon>
        <taxon>Shouchella</taxon>
    </lineage>
</organism>
<dbReference type="InterPro" id="IPR000600">
    <property type="entry name" value="ROK"/>
</dbReference>
<comment type="cofactor">
    <cofactor evidence="1">
        <name>Mg(2+)</name>
        <dbReference type="ChEBI" id="CHEBI:18420"/>
    </cofactor>
</comment>
<dbReference type="Gene3D" id="3.30.420.40">
    <property type="match status" value="2"/>
</dbReference>
<evidence type="ECO:0000256" key="7">
    <source>
        <dbReference type="ARBA" id="ARBA00048451"/>
    </source>
</evidence>
<dbReference type="PROSITE" id="PS01125">
    <property type="entry name" value="ROK"/>
    <property type="match status" value="1"/>
</dbReference>
<dbReference type="Pfam" id="PF00480">
    <property type="entry name" value="ROK"/>
    <property type="match status" value="1"/>
</dbReference>
<dbReference type="EC" id="2.7.1.4" evidence="6"/>
<evidence type="ECO:0000256" key="4">
    <source>
        <dbReference type="ARBA" id="ARBA00022833"/>
    </source>
</evidence>
<evidence type="ECO:0000256" key="1">
    <source>
        <dbReference type="ARBA" id="ARBA00001946"/>
    </source>
</evidence>
<name>A0ABS2SWQ6_9BACI</name>
<reference evidence="8" key="1">
    <citation type="submission" date="2021-01" db="EMBL/GenBank/DDBJ databases">
        <title>Genomic Encyclopedia of Type Strains, Phase IV (KMG-IV): sequencing the most valuable type-strain genomes for metagenomic binning, comparative biology and taxonomic classification.</title>
        <authorList>
            <person name="Goeker M."/>
        </authorList>
    </citation>
    <scope>NUCLEOTIDE SEQUENCE</scope>
    <source>
        <strain evidence="8">DSM 21943</strain>
    </source>
</reference>
<dbReference type="PANTHER" id="PTHR42742:SF3">
    <property type="entry name" value="FRUCTOKINASE"/>
    <property type="match status" value="1"/>
</dbReference>
<keyword evidence="4" id="KW-0862">Zinc</keyword>